<evidence type="ECO:0000313" key="3">
    <source>
        <dbReference type="Proteomes" id="UP000680706"/>
    </source>
</evidence>
<name>A0ABX8AGE4_9HYPH</name>
<keyword evidence="1" id="KW-0732">Signal</keyword>
<keyword evidence="3" id="KW-1185">Reference proteome</keyword>
<protein>
    <submittedName>
        <fullName evidence="2">Uncharacterized protein</fullName>
    </submittedName>
</protein>
<reference evidence="2 3" key="1">
    <citation type="journal article" date="2021" name="Angew. Chem. Int. Ed. Engl.">
        <title>A novel family of nonribosomal peptides modulate collective behavior in Pseudovibrio bacteria isolated from marine sponges.</title>
        <authorList>
            <person name="Ioca L.P."/>
            <person name="Dai Y."/>
            <person name="Kunakom S."/>
            <person name="Diaz-Espinosa J."/>
            <person name="Krunic A."/>
            <person name="Crnkovic C.M."/>
            <person name="Orjala J."/>
            <person name="Sanchez L.M."/>
            <person name="Ferreira A.G."/>
            <person name="Berlinck R.G.S."/>
            <person name="Eustaquio A.S."/>
        </authorList>
    </citation>
    <scope>NUCLEOTIDE SEQUENCE [LARGE SCALE GENOMIC DNA]</scope>
    <source>
        <strain evidence="2 3">Ab134</strain>
    </source>
</reference>
<organism evidence="2 3">
    <name type="scientific">Pseudovibrio brasiliensis</name>
    <dbReference type="NCBI Taxonomy" id="1898042"/>
    <lineage>
        <taxon>Bacteria</taxon>
        <taxon>Pseudomonadati</taxon>
        <taxon>Pseudomonadota</taxon>
        <taxon>Alphaproteobacteria</taxon>
        <taxon>Hyphomicrobiales</taxon>
        <taxon>Stappiaceae</taxon>
        <taxon>Pseudovibrio</taxon>
    </lineage>
</organism>
<dbReference type="RefSeq" id="WP_075697226.1">
    <property type="nucleotide sequence ID" value="NZ_CP074126.1"/>
</dbReference>
<feature type="signal peptide" evidence="1">
    <location>
        <begin position="1"/>
        <end position="23"/>
    </location>
</feature>
<dbReference type="Proteomes" id="UP000680706">
    <property type="component" value="Chromosome"/>
</dbReference>
<feature type="chain" id="PRO_5047191969" evidence="1">
    <location>
        <begin position="24"/>
        <end position="153"/>
    </location>
</feature>
<sequence length="153" mass="16868">MKAVSLAMFSTLALVMTSISAQAIIEKLHFNENVLTFSKLALVDPNTKNEDLCQSRYGSIFKTTDHPESNQFSIKRTTDQGHDITVISRSIDVRKGIFFIESQYEVIFPQDTSKTPIILDISVTGLIGAPDASGLFSDGTCRGAIHVRKQNTD</sequence>
<dbReference type="EMBL" id="CP074126">
    <property type="protein sequence ID" value="QUS54109.1"/>
    <property type="molecule type" value="Genomic_DNA"/>
</dbReference>
<accession>A0ABX8AGE4</accession>
<evidence type="ECO:0000313" key="2">
    <source>
        <dbReference type="EMBL" id="QUS54109.1"/>
    </source>
</evidence>
<proteinExistence type="predicted"/>
<gene>
    <name evidence="2" type="ORF">KGB56_11785</name>
</gene>
<evidence type="ECO:0000256" key="1">
    <source>
        <dbReference type="SAM" id="SignalP"/>
    </source>
</evidence>